<gene>
    <name evidence="2" type="ORF">H4W79_004613</name>
</gene>
<dbReference type="RefSeq" id="WP_191267264.1">
    <property type="nucleotide sequence ID" value="NZ_BMXJ01000001.1"/>
</dbReference>
<evidence type="ECO:0000256" key="1">
    <source>
        <dbReference type="SAM" id="Phobius"/>
    </source>
</evidence>
<dbReference type="Proteomes" id="UP000598217">
    <property type="component" value="Unassembled WGS sequence"/>
</dbReference>
<protein>
    <submittedName>
        <fullName evidence="2">Uncharacterized protein</fullName>
    </submittedName>
</protein>
<proteinExistence type="predicted"/>
<reference evidence="2 3" key="1">
    <citation type="submission" date="2020-10" db="EMBL/GenBank/DDBJ databases">
        <title>Sequencing the genomes of 1000 actinobacteria strains.</title>
        <authorList>
            <person name="Klenk H.-P."/>
        </authorList>
    </citation>
    <scope>NUCLEOTIDE SEQUENCE [LARGE SCALE GENOMIC DNA]</scope>
    <source>
        <strain evidence="2 3">DSM 45157</strain>
    </source>
</reference>
<name>A0ABR9HN00_9ACTN</name>
<keyword evidence="1" id="KW-0812">Transmembrane</keyword>
<comment type="caution">
    <text evidence="2">The sequence shown here is derived from an EMBL/GenBank/DDBJ whole genome shotgun (WGS) entry which is preliminary data.</text>
</comment>
<evidence type="ECO:0000313" key="2">
    <source>
        <dbReference type="EMBL" id="MBE1460399.1"/>
    </source>
</evidence>
<feature type="transmembrane region" description="Helical" evidence="1">
    <location>
        <begin position="12"/>
        <end position="34"/>
    </location>
</feature>
<sequence>MSYHHPLPQTLSVARILLFVRFALGVLSYVLTLALLDGMSRSEADLDYGMTKGVLAFLLLLGTAMAVFDYYVAATVKRGGRRAQTFARTAAGLGFAGVLLNLVLGRWLNAVVALALAVAVVLLVERAPSREWFEVTQRGAKYTGG</sequence>
<keyword evidence="3" id="KW-1185">Reference proteome</keyword>
<feature type="transmembrane region" description="Helical" evidence="1">
    <location>
        <begin position="85"/>
        <end position="104"/>
    </location>
</feature>
<evidence type="ECO:0000313" key="3">
    <source>
        <dbReference type="Proteomes" id="UP000598217"/>
    </source>
</evidence>
<keyword evidence="1" id="KW-1133">Transmembrane helix</keyword>
<dbReference type="EMBL" id="JADBDY010000001">
    <property type="protein sequence ID" value="MBE1460399.1"/>
    <property type="molecule type" value="Genomic_DNA"/>
</dbReference>
<organism evidence="2 3">
    <name type="scientific">Nocardiopsis terrae</name>
    <dbReference type="NCBI Taxonomy" id="372655"/>
    <lineage>
        <taxon>Bacteria</taxon>
        <taxon>Bacillati</taxon>
        <taxon>Actinomycetota</taxon>
        <taxon>Actinomycetes</taxon>
        <taxon>Streptosporangiales</taxon>
        <taxon>Nocardiopsidaceae</taxon>
        <taxon>Nocardiopsis</taxon>
    </lineage>
</organism>
<feature type="transmembrane region" description="Helical" evidence="1">
    <location>
        <begin position="54"/>
        <end position="73"/>
    </location>
</feature>
<accession>A0ABR9HN00</accession>
<keyword evidence="1" id="KW-0472">Membrane</keyword>
<feature type="transmembrane region" description="Helical" evidence="1">
    <location>
        <begin position="110"/>
        <end position="128"/>
    </location>
</feature>